<evidence type="ECO:0000313" key="3">
    <source>
        <dbReference type="EMBL" id="CAA0099336.1"/>
    </source>
</evidence>
<gene>
    <name evidence="3" type="primary">ycgM</name>
    <name evidence="3" type="ORF">STARVERO_02424</name>
</gene>
<protein>
    <recommendedName>
        <fullName evidence="2">Fumarylacetoacetase-like C-terminal domain-containing protein</fullName>
    </recommendedName>
</protein>
<name>A0A5S9P6X6_9HYPH</name>
<dbReference type="SUPFAM" id="SSF56529">
    <property type="entry name" value="FAH"/>
    <property type="match status" value="1"/>
</dbReference>
<reference evidence="3 4" key="1">
    <citation type="submission" date="2019-12" db="EMBL/GenBank/DDBJ databases">
        <authorList>
            <person name="Reyes-Prieto M."/>
        </authorList>
    </citation>
    <scope>NUCLEOTIDE SEQUENCE [LARGE SCALE GENOMIC DNA]</scope>
    <source>
        <strain evidence="3">HF14-78462</strain>
    </source>
</reference>
<organism evidence="3 4">
    <name type="scientific">Starkeya nomas</name>
    <dbReference type="NCBI Taxonomy" id="2666134"/>
    <lineage>
        <taxon>Bacteria</taxon>
        <taxon>Pseudomonadati</taxon>
        <taxon>Pseudomonadota</taxon>
        <taxon>Alphaproteobacteria</taxon>
        <taxon>Hyphomicrobiales</taxon>
        <taxon>Xanthobacteraceae</taxon>
        <taxon>Starkeya</taxon>
    </lineage>
</organism>
<dbReference type="Proteomes" id="UP000433050">
    <property type="component" value="Unassembled WGS sequence"/>
</dbReference>
<proteinExistence type="predicted"/>
<feature type="domain" description="Fumarylacetoacetase-like C-terminal" evidence="2">
    <location>
        <begin position="46"/>
        <end position="245"/>
    </location>
</feature>
<dbReference type="InterPro" id="IPR036663">
    <property type="entry name" value="Fumarylacetoacetase_C_sf"/>
</dbReference>
<sequence length="246" mass="26258">MGVISAANSGKPAMSSSAASTYVIVPPGIPALPVAGTDRLFPIHRIYCVGRNYAEHAIEMGHDPDKEPPFFFQKNPDNVIVDGTFPYPGHSNDVHYELEMLVAIGRGGVDIPVAEALGHVWGYGVGLDMTRRDLQGEAKKLGRPWEVGKAFEASAPCSPLVPAAEIGHPDTGKVWLTVNGELRQQGDLNQMIWKVPEMISYLSGLFTLQPGDLIMSGTPAGVGPVVRGDHLKGSVEGVGTLDVRVI</sequence>
<dbReference type="GO" id="GO:0046872">
    <property type="term" value="F:metal ion binding"/>
    <property type="evidence" value="ECO:0007669"/>
    <property type="project" value="UniProtKB-KW"/>
</dbReference>
<dbReference type="Pfam" id="PF01557">
    <property type="entry name" value="FAA_hydrolase"/>
    <property type="match status" value="1"/>
</dbReference>
<evidence type="ECO:0000256" key="1">
    <source>
        <dbReference type="ARBA" id="ARBA00022723"/>
    </source>
</evidence>
<dbReference type="InterPro" id="IPR011234">
    <property type="entry name" value="Fumarylacetoacetase-like_C"/>
</dbReference>
<dbReference type="Gene3D" id="3.90.850.10">
    <property type="entry name" value="Fumarylacetoacetase-like, C-terminal domain"/>
    <property type="match status" value="1"/>
</dbReference>
<dbReference type="GO" id="GO:0018773">
    <property type="term" value="F:acetylpyruvate hydrolase activity"/>
    <property type="evidence" value="ECO:0007669"/>
    <property type="project" value="TreeGrafter"/>
</dbReference>
<evidence type="ECO:0000313" key="4">
    <source>
        <dbReference type="Proteomes" id="UP000433050"/>
    </source>
</evidence>
<dbReference type="AlphaFoldDB" id="A0A5S9P6X6"/>
<keyword evidence="1" id="KW-0479">Metal-binding</keyword>
<dbReference type="PANTHER" id="PTHR11820:SF90">
    <property type="entry name" value="FLUTATHIONE S-TRANSFERASE"/>
    <property type="match status" value="1"/>
</dbReference>
<keyword evidence="4" id="KW-1185">Reference proteome</keyword>
<dbReference type="EMBL" id="CACSAS010000001">
    <property type="protein sequence ID" value="CAA0099336.1"/>
    <property type="molecule type" value="Genomic_DNA"/>
</dbReference>
<accession>A0A5S9P6X6</accession>
<dbReference type="PANTHER" id="PTHR11820">
    <property type="entry name" value="ACYLPYRUVASE"/>
    <property type="match status" value="1"/>
</dbReference>
<evidence type="ECO:0000259" key="2">
    <source>
        <dbReference type="Pfam" id="PF01557"/>
    </source>
</evidence>